<dbReference type="AlphaFoldDB" id="A0A3G8LV41"/>
<protein>
    <submittedName>
        <fullName evidence="1">Uncharacterized protein</fullName>
    </submittedName>
</protein>
<keyword evidence="2" id="KW-1185">Reference proteome</keyword>
<proteinExistence type="predicted"/>
<reference evidence="2" key="1">
    <citation type="submission" date="2018-11" db="EMBL/GenBank/DDBJ databases">
        <title>Shewanella sp. M2.</title>
        <authorList>
            <person name="Hwang Y.J."/>
            <person name="Hwang C.Y."/>
        </authorList>
    </citation>
    <scope>NUCLEOTIDE SEQUENCE [LARGE SCALE GENOMIC DNA]</scope>
    <source>
        <strain evidence="2">LMG 19866</strain>
    </source>
</reference>
<gene>
    <name evidence="1" type="ORF">EGC82_13300</name>
</gene>
<dbReference type="KEGG" id="slj:EGC82_13300"/>
<evidence type="ECO:0000313" key="2">
    <source>
        <dbReference type="Proteomes" id="UP000278035"/>
    </source>
</evidence>
<name>A0A3G8LV41_9GAMM</name>
<dbReference type="RefSeq" id="WP_124731192.1">
    <property type="nucleotide sequence ID" value="NZ_CBCSKC010000024.1"/>
</dbReference>
<dbReference type="OrthoDB" id="6261638at2"/>
<dbReference type="Proteomes" id="UP000278035">
    <property type="component" value="Chromosome"/>
</dbReference>
<accession>A0A3G8LV41</accession>
<organism evidence="1 2">
    <name type="scientific">Shewanella livingstonensis</name>
    <dbReference type="NCBI Taxonomy" id="150120"/>
    <lineage>
        <taxon>Bacteria</taxon>
        <taxon>Pseudomonadati</taxon>
        <taxon>Pseudomonadota</taxon>
        <taxon>Gammaproteobacteria</taxon>
        <taxon>Alteromonadales</taxon>
        <taxon>Shewanellaceae</taxon>
        <taxon>Shewanella</taxon>
    </lineage>
</organism>
<evidence type="ECO:0000313" key="1">
    <source>
        <dbReference type="EMBL" id="AZG73653.1"/>
    </source>
</evidence>
<dbReference type="EMBL" id="CP034015">
    <property type="protein sequence ID" value="AZG73653.1"/>
    <property type="molecule type" value="Genomic_DNA"/>
</dbReference>
<sequence>MHHHVFTQPCVSEIVQPTALTLRLPDTVSDLLVLSAMNNPLVEFVVSQVNHTQATLIIRIQPFLTFTFEPMQRLLETPIQRRCLGQGIKLYPSMGVAPRVCIEQLKKGITINLNTDGDVYFSLSTESRFELVTLENDLRILSEPQALVMAKAILGRKFDYNEPSNMLAVHISELEQVRRELRDYLGGELGKIHPGVSTELLKLDHLLQNKHQWLLRSYHQSLERTNLGRSSNEQLFNNEQLQRKLDFFELLAPKDVSEMVNRLCEDDL</sequence>